<keyword evidence="1" id="KW-0547">Nucleotide-binding</keyword>
<protein>
    <submittedName>
        <fullName evidence="5">Dna mismatch repair protein msh6</fullName>
    </submittedName>
</protein>
<dbReference type="GO" id="GO:0140664">
    <property type="term" value="F:ATP-dependent DNA damage sensor activity"/>
    <property type="evidence" value="ECO:0007669"/>
    <property type="project" value="InterPro"/>
</dbReference>
<dbReference type="SUPFAM" id="SSF48334">
    <property type="entry name" value="DNA repair protein MutS, domain III"/>
    <property type="match status" value="1"/>
</dbReference>
<feature type="domain" description="DNA mismatch repair proteins mutS family" evidence="4">
    <location>
        <begin position="166"/>
        <end position="253"/>
    </location>
</feature>
<evidence type="ECO:0000313" key="5">
    <source>
        <dbReference type="EMBL" id="KAK7841472.1"/>
    </source>
</evidence>
<reference evidence="5 6" key="1">
    <citation type="journal article" date="2018" name="Sci. Data">
        <title>The draft genome sequence of cork oak.</title>
        <authorList>
            <person name="Ramos A.M."/>
            <person name="Usie A."/>
            <person name="Barbosa P."/>
            <person name="Barros P.M."/>
            <person name="Capote T."/>
            <person name="Chaves I."/>
            <person name="Simoes F."/>
            <person name="Abreu I."/>
            <person name="Carrasquinho I."/>
            <person name="Faro C."/>
            <person name="Guimaraes J.B."/>
            <person name="Mendonca D."/>
            <person name="Nobrega F."/>
            <person name="Rodrigues L."/>
            <person name="Saibo N.J.M."/>
            <person name="Varela M.C."/>
            <person name="Egas C."/>
            <person name="Matos J."/>
            <person name="Miguel C.M."/>
            <person name="Oliveira M.M."/>
            <person name="Ricardo C.P."/>
            <person name="Goncalves S."/>
        </authorList>
    </citation>
    <scope>NUCLEOTIDE SEQUENCE [LARGE SCALE GENOMIC DNA]</scope>
    <source>
        <strain evidence="6">cv. HL8</strain>
    </source>
</reference>
<dbReference type="GO" id="GO:0005634">
    <property type="term" value="C:nucleus"/>
    <property type="evidence" value="ECO:0007669"/>
    <property type="project" value="TreeGrafter"/>
</dbReference>
<evidence type="ECO:0000256" key="1">
    <source>
        <dbReference type="ARBA" id="ARBA00022741"/>
    </source>
</evidence>
<dbReference type="GO" id="GO:0030983">
    <property type="term" value="F:mismatched DNA binding"/>
    <property type="evidence" value="ECO:0007669"/>
    <property type="project" value="InterPro"/>
</dbReference>
<dbReference type="Gene3D" id="3.40.50.300">
    <property type="entry name" value="P-loop containing nucleotide triphosphate hydrolases"/>
    <property type="match status" value="1"/>
</dbReference>
<dbReference type="InterPro" id="IPR045076">
    <property type="entry name" value="MutS"/>
</dbReference>
<dbReference type="EMBL" id="PKMF04000240">
    <property type="protein sequence ID" value="KAK7841472.1"/>
    <property type="molecule type" value="Genomic_DNA"/>
</dbReference>
<organism evidence="5 6">
    <name type="scientific">Quercus suber</name>
    <name type="common">Cork oak</name>
    <dbReference type="NCBI Taxonomy" id="58331"/>
    <lineage>
        <taxon>Eukaryota</taxon>
        <taxon>Viridiplantae</taxon>
        <taxon>Streptophyta</taxon>
        <taxon>Embryophyta</taxon>
        <taxon>Tracheophyta</taxon>
        <taxon>Spermatophyta</taxon>
        <taxon>Magnoliopsida</taxon>
        <taxon>eudicotyledons</taxon>
        <taxon>Gunneridae</taxon>
        <taxon>Pentapetalae</taxon>
        <taxon>rosids</taxon>
        <taxon>fabids</taxon>
        <taxon>Fagales</taxon>
        <taxon>Fagaceae</taxon>
        <taxon>Quercus</taxon>
    </lineage>
</organism>
<sequence length="253" mass="28114">MQQKNSSKSLYQCYVHGVCLPNIDSKPIIQDVSYLMIEEVDLEYDSITYVTIGKEAYLLEGFFRHWTPSIKKLLGELSQAESEKESKLKSILQRLIGQLDVLISLAIASEYYEGPTSRPIILDSSSPYEVPCFSAKNLGHLVLRSDSLGKGTFVPNEIMIGGFGHASFILLIGPNMGGWESTLLRQVGADVPTDSFELSPVDRIFVQMGAKDHIMVGQSTFLTELSETALMLLYNILSTRCSVEECFLPTITD</sequence>
<evidence type="ECO:0000256" key="3">
    <source>
        <dbReference type="ARBA" id="ARBA00023125"/>
    </source>
</evidence>
<dbReference type="GO" id="GO:0005524">
    <property type="term" value="F:ATP binding"/>
    <property type="evidence" value="ECO:0007669"/>
    <property type="project" value="UniProtKB-KW"/>
</dbReference>
<evidence type="ECO:0000259" key="4">
    <source>
        <dbReference type="SMART" id="SM00534"/>
    </source>
</evidence>
<accession>A0AAW0KQ39</accession>
<dbReference type="InterPro" id="IPR036187">
    <property type="entry name" value="DNA_mismatch_repair_MutS_sf"/>
</dbReference>
<keyword evidence="3" id="KW-0238">DNA-binding</keyword>
<dbReference type="PANTHER" id="PTHR11361">
    <property type="entry name" value="DNA MISMATCH REPAIR PROTEIN MUTS FAMILY MEMBER"/>
    <property type="match status" value="1"/>
</dbReference>
<proteinExistence type="predicted"/>
<keyword evidence="6" id="KW-1185">Reference proteome</keyword>
<dbReference type="SUPFAM" id="SSF52540">
    <property type="entry name" value="P-loop containing nucleoside triphosphate hydrolases"/>
    <property type="match status" value="1"/>
</dbReference>
<gene>
    <name evidence="5" type="primary">MSH6_3</name>
    <name evidence="5" type="ORF">CFP56_015402</name>
</gene>
<evidence type="ECO:0000313" key="6">
    <source>
        <dbReference type="Proteomes" id="UP000237347"/>
    </source>
</evidence>
<dbReference type="Proteomes" id="UP000237347">
    <property type="component" value="Unassembled WGS sequence"/>
</dbReference>
<evidence type="ECO:0000256" key="2">
    <source>
        <dbReference type="ARBA" id="ARBA00022840"/>
    </source>
</evidence>
<comment type="caution">
    <text evidence="5">The sequence shown here is derived from an EMBL/GenBank/DDBJ whole genome shotgun (WGS) entry which is preliminary data.</text>
</comment>
<dbReference type="PANTHER" id="PTHR11361:SF150">
    <property type="entry name" value="DNA MISMATCH REPAIR PROTEIN MSH6"/>
    <property type="match status" value="1"/>
</dbReference>
<name>A0AAW0KQ39_QUESU</name>
<dbReference type="AlphaFoldDB" id="A0AAW0KQ39"/>
<dbReference type="GO" id="GO:0006298">
    <property type="term" value="P:mismatch repair"/>
    <property type="evidence" value="ECO:0007669"/>
    <property type="project" value="InterPro"/>
</dbReference>
<keyword evidence="2" id="KW-0067">ATP-binding</keyword>
<dbReference type="SMART" id="SM00534">
    <property type="entry name" value="MUTSac"/>
    <property type="match status" value="1"/>
</dbReference>
<dbReference type="InterPro" id="IPR027417">
    <property type="entry name" value="P-loop_NTPase"/>
</dbReference>
<dbReference type="Pfam" id="PF00488">
    <property type="entry name" value="MutS_V"/>
    <property type="match status" value="1"/>
</dbReference>
<dbReference type="InterPro" id="IPR000432">
    <property type="entry name" value="DNA_mismatch_repair_MutS_C"/>
</dbReference>